<dbReference type="EMBL" id="BAABAT010000024">
    <property type="protein sequence ID" value="GAA4256409.1"/>
    <property type="molecule type" value="Genomic_DNA"/>
</dbReference>
<evidence type="ECO:0000313" key="2">
    <source>
        <dbReference type="Proteomes" id="UP001500620"/>
    </source>
</evidence>
<comment type="caution">
    <text evidence="1">The sequence shown here is derived from an EMBL/GenBank/DDBJ whole genome shotgun (WGS) entry which is preliminary data.</text>
</comment>
<name>A0ABP8DI71_9ACTN</name>
<evidence type="ECO:0000313" key="1">
    <source>
        <dbReference type="EMBL" id="GAA4256409.1"/>
    </source>
</evidence>
<organism evidence="1 2">
    <name type="scientific">Dactylosporangium darangshiense</name>
    <dbReference type="NCBI Taxonomy" id="579108"/>
    <lineage>
        <taxon>Bacteria</taxon>
        <taxon>Bacillati</taxon>
        <taxon>Actinomycetota</taxon>
        <taxon>Actinomycetes</taxon>
        <taxon>Micromonosporales</taxon>
        <taxon>Micromonosporaceae</taxon>
        <taxon>Dactylosporangium</taxon>
    </lineage>
</organism>
<sequence>MTDRRVRKSRQGWQKPTSREFLHVSQAKVRAVLVKHHTEFTTLGSSKQVDTGFATAGDAPAAGRLQNGDTPCSELLMQRLKRQVGPATIAA</sequence>
<reference evidence="2" key="1">
    <citation type="journal article" date="2019" name="Int. J. Syst. Evol. Microbiol.">
        <title>The Global Catalogue of Microorganisms (GCM) 10K type strain sequencing project: providing services to taxonomists for standard genome sequencing and annotation.</title>
        <authorList>
            <consortium name="The Broad Institute Genomics Platform"/>
            <consortium name="The Broad Institute Genome Sequencing Center for Infectious Disease"/>
            <person name="Wu L."/>
            <person name="Ma J."/>
        </authorList>
    </citation>
    <scope>NUCLEOTIDE SEQUENCE [LARGE SCALE GENOMIC DNA]</scope>
    <source>
        <strain evidence="2">JCM 17441</strain>
    </source>
</reference>
<dbReference type="Proteomes" id="UP001500620">
    <property type="component" value="Unassembled WGS sequence"/>
</dbReference>
<gene>
    <name evidence="1" type="ORF">GCM10022255_069090</name>
</gene>
<accession>A0ABP8DI71</accession>
<protein>
    <submittedName>
        <fullName evidence="1">Uncharacterized protein</fullName>
    </submittedName>
</protein>
<keyword evidence="2" id="KW-1185">Reference proteome</keyword>
<proteinExistence type="predicted"/>